<dbReference type="RefSeq" id="WP_043578959.1">
    <property type="nucleotide sequence ID" value="NZ_KN214181.1"/>
</dbReference>
<feature type="region of interest" description="Disordered" evidence="1">
    <location>
        <begin position="191"/>
        <end position="286"/>
    </location>
</feature>
<comment type="caution">
    <text evidence="3">The sequence shown here is derived from an EMBL/GenBank/DDBJ whole genome shotgun (WGS) entry which is preliminary data.</text>
</comment>
<gene>
    <name evidence="3" type="ORF">IL38_24160</name>
</gene>
<dbReference type="EMBL" id="JPMV01000046">
    <property type="protein sequence ID" value="KGI79392.1"/>
    <property type="molecule type" value="Genomic_DNA"/>
</dbReference>
<protein>
    <recommendedName>
        <fullName evidence="2">PKD domain-containing protein</fullName>
    </recommendedName>
</protein>
<reference evidence="3 4" key="1">
    <citation type="journal article" date="2014" name="PLoS ONE">
        <title>Identification and Characterization of a New Erythromycin Biosynthetic Gene Cluster in Actinopolyspora erythraea YIM90600, a Novel Erythronolide-Producing Halophilic Actinomycete Isolated from Salt Field.</title>
        <authorList>
            <person name="Chen D."/>
            <person name="Feng J."/>
            <person name="Huang L."/>
            <person name="Zhang Q."/>
            <person name="Wu J."/>
            <person name="Zhu X."/>
            <person name="Duan Y."/>
            <person name="Xu Z."/>
        </authorList>
    </citation>
    <scope>NUCLEOTIDE SEQUENCE [LARGE SCALE GENOMIC DNA]</scope>
    <source>
        <strain evidence="3 4">YIM90600</strain>
    </source>
</reference>
<feature type="compositionally biased region" description="Polar residues" evidence="1">
    <location>
        <begin position="210"/>
        <end position="219"/>
    </location>
</feature>
<dbReference type="InterPro" id="IPR000601">
    <property type="entry name" value="PKD_dom"/>
</dbReference>
<accession>A0ABR4WYM3</accession>
<evidence type="ECO:0000256" key="1">
    <source>
        <dbReference type="SAM" id="MobiDB-lite"/>
    </source>
</evidence>
<feature type="domain" description="PKD" evidence="2">
    <location>
        <begin position="122"/>
        <end position="199"/>
    </location>
</feature>
<evidence type="ECO:0000259" key="2">
    <source>
        <dbReference type="PROSITE" id="PS50093"/>
    </source>
</evidence>
<evidence type="ECO:0000313" key="4">
    <source>
        <dbReference type="Proteomes" id="UP000029737"/>
    </source>
</evidence>
<evidence type="ECO:0000313" key="3">
    <source>
        <dbReference type="EMBL" id="KGI79392.1"/>
    </source>
</evidence>
<feature type="region of interest" description="Disordered" evidence="1">
    <location>
        <begin position="61"/>
        <end position="126"/>
    </location>
</feature>
<keyword evidence="4" id="KW-1185">Reference proteome</keyword>
<dbReference type="CDD" id="cd00146">
    <property type="entry name" value="PKD"/>
    <property type="match status" value="1"/>
</dbReference>
<dbReference type="PROSITE" id="PS50093">
    <property type="entry name" value="PKD"/>
    <property type="match status" value="1"/>
</dbReference>
<sequence>MPILLPARDQPIGELIVEVERLGGRMKTDYHCTYVGIHQALHVSDALYEQWVAAHGQSHAAGTSTASSAPRALSGGVSSAAEHHTHSHLATQGRVSVAERNLHNYPASRDGNTITPRTAHDQADAPVVTVSKTGNPREVSLTADNGGRPVTIQWGDGSADGSNPGDGTTATTHVYPEETAYTITVFDAEDPGASTTTQVDFTPAAEGNESVASDTTSGDDGQGATAAALDEGDSAGSEGRPEPITVETGVTTNPSETDSETGSEGGGTTTGARSGASRRTSRGKGK</sequence>
<proteinExistence type="predicted"/>
<name>A0ABR4WYM3_9ACTN</name>
<organism evidence="3 4">
    <name type="scientific">Actinopolyspora erythraea</name>
    <dbReference type="NCBI Taxonomy" id="414996"/>
    <lineage>
        <taxon>Bacteria</taxon>
        <taxon>Bacillati</taxon>
        <taxon>Actinomycetota</taxon>
        <taxon>Actinomycetes</taxon>
        <taxon>Actinopolysporales</taxon>
        <taxon>Actinopolysporaceae</taxon>
        <taxon>Actinopolyspora</taxon>
    </lineage>
</organism>
<dbReference type="Proteomes" id="UP000029737">
    <property type="component" value="Unassembled WGS sequence"/>
</dbReference>
<feature type="region of interest" description="Disordered" evidence="1">
    <location>
        <begin position="143"/>
        <end position="172"/>
    </location>
</feature>